<dbReference type="PROSITE" id="PS00012">
    <property type="entry name" value="PHOSPHOPANTETHEINE"/>
    <property type="match status" value="1"/>
</dbReference>
<protein>
    <recommendedName>
        <fullName evidence="3">Carrier domain-containing protein</fullName>
    </recommendedName>
</protein>
<dbReference type="Gene3D" id="1.10.1200.10">
    <property type="entry name" value="ACP-like"/>
    <property type="match status" value="1"/>
</dbReference>
<dbReference type="PROSITE" id="PS50075">
    <property type="entry name" value="CARRIER"/>
    <property type="match status" value="1"/>
</dbReference>
<evidence type="ECO:0000259" key="3">
    <source>
        <dbReference type="PROSITE" id="PS50075"/>
    </source>
</evidence>
<organism evidence="4 5">
    <name type="scientific">Caldimonas brevitalea</name>
    <dbReference type="NCBI Taxonomy" id="413882"/>
    <lineage>
        <taxon>Bacteria</taxon>
        <taxon>Pseudomonadati</taxon>
        <taxon>Pseudomonadota</taxon>
        <taxon>Betaproteobacteria</taxon>
        <taxon>Burkholderiales</taxon>
        <taxon>Sphaerotilaceae</taxon>
        <taxon>Caldimonas</taxon>
    </lineage>
</organism>
<name>A0A0G3BR57_9BURK</name>
<dbReference type="EMBL" id="CP011371">
    <property type="protein sequence ID" value="AKJ29035.1"/>
    <property type="molecule type" value="Genomic_DNA"/>
</dbReference>
<sequence length="95" mass="10540">MKFNSIQEIEDWLVKALSEEADIPIEDIEPSMSFASLGIDSVESVGLACQLDAMFEDFTVKPDLFWEVNSVRELATELFRRAQEAAARANVATAA</sequence>
<keyword evidence="2" id="KW-0597">Phosphoprotein</keyword>
<dbReference type="SUPFAM" id="SSF47336">
    <property type="entry name" value="ACP-like"/>
    <property type="match status" value="1"/>
</dbReference>
<dbReference type="RefSeq" id="WP_047194768.1">
    <property type="nucleotide sequence ID" value="NZ_CP011371.1"/>
</dbReference>
<keyword evidence="5" id="KW-1185">Reference proteome</keyword>
<reference evidence="4 5" key="1">
    <citation type="submission" date="2015-05" db="EMBL/GenBank/DDBJ databases">
        <authorList>
            <person name="Tang B."/>
            <person name="Yu Y."/>
        </authorList>
    </citation>
    <scope>NUCLEOTIDE SEQUENCE [LARGE SCALE GENOMIC DNA]</scope>
    <source>
        <strain evidence="4 5">DSM 7029</strain>
    </source>
</reference>
<evidence type="ECO:0000256" key="2">
    <source>
        <dbReference type="ARBA" id="ARBA00022553"/>
    </source>
</evidence>
<keyword evidence="1" id="KW-0596">Phosphopantetheine</keyword>
<dbReference type="Proteomes" id="UP000035352">
    <property type="component" value="Chromosome"/>
</dbReference>
<dbReference type="Pfam" id="PF00550">
    <property type="entry name" value="PP-binding"/>
    <property type="match status" value="1"/>
</dbReference>
<proteinExistence type="predicted"/>
<accession>A0A0G3BR57</accession>
<dbReference type="InterPro" id="IPR006162">
    <property type="entry name" value="Ppantetheine_attach_site"/>
</dbReference>
<feature type="domain" description="Carrier" evidence="3">
    <location>
        <begin position="4"/>
        <end position="82"/>
    </location>
</feature>
<gene>
    <name evidence="4" type="ORF">AAW51_2344</name>
</gene>
<dbReference type="KEGG" id="pbh:AAW51_2344"/>
<dbReference type="AlphaFoldDB" id="A0A0G3BR57"/>
<dbReference type="InterPro" id="IPR036736">
    <property type="entry name" value="ACP-like_sf"/>
</dbReference>
<evidence type="ECO:0000313" key="5">
    <source>
        <dbReference type="Proteomes" id="UP000035352"/>
    </source>
</evidence>
<dbReference type="STRING" id="413882.AAW51_2344"/>
<dbReference type="InterPro" id="IPR009081">
    <property type="entry name" value="PP-bd_ACP"/>
</dbReference>
<evidence type="ECO:0000313" key="4">
    <source>
        <dbReference type="EMBL" id="AKJ29035.1"/>
    </source>
</evidence>
<evidence type="ECO:0000256" key="1">
    <source>
        <dbReference type="ARBA" id="ARBA00022450"/>
    </source>
</evidence>